<dbReference type="EMBL" id="LGTZ01000341">
    <property type="protein sequence ID" value="OJD25643.1"/>
    <property type="molecule type" value="Genomic_DNA"/>
</dbReference>
<reference evidence="1 2" key="1">
    <citation type="submission" date="2015-08" db="EMBL/GenBank/DDBJ databases">
        <title>Emmonsia species relationships and genome sequence.</title>
        <authorList>
            <person name="Cuomo C.A."/>
            <person name="Schwartz I.S."/>
            <person name="Kenyon C."/>
            <person name="De Hoog G.S."/>
            <person name="Govender N.P."/>
            <person name="Botha A."/>
            <person name="Moreno L."/>
            <person name="De Vries M."/>
            <person name="Munoz J.F."/>
            <person name="Stielow J.B."/>
        </authorList>
    </citation>
    <scope>NUCLEOTIDE SEQUENCE [LARGE SCALE GENOMIC DNA]</scope>
    <source>
        <strain evidence="1 2">EI222</strain>
    </source>
</reference>
<accession>A0A1J9QZN9</accession>
<dbReference type="VEuPathDB" id="FungiDB:ACJ73_02996"/>
<keyword evidence="2" id="KW-1185">Reference proteome</keyword>
<comment type="caution">
    <text evidence="1">The sequence shown here is derived from an EMBL/GenBank/DDBJ whole genome shotgun (WGS) entry which is preliminary data.</text>
</comment>
<organism evidence="1 2">
    <name type="scientific">Blastomyces percursus</name>
    <dbReference type="NCBI Taxonomy" id="1658174"/>
    <lineage>
        <taxon>Eukaryota</taxon>
        <taxon>Fungi</taxon>
        <taxon>Dikarya</taxon>
        <taxon>Ascomycota</taxon>
        <taxon>Pezizomycotina</taxon>
        <taxon>Eurotiomycetes</taxon>
        <taxon>Eurotiomycetidae</taxon>
        <taxon>Onygenales</taxon>
        <taxon>Ajellomycetaceae</taxon>
        <taxon>Blastomyces</taxon>
    </lineage>
</organism>
<gene>
    <name evidence="1" type="ORF">ACJ73_02996</name>
</gene>
<dbReference type="OrthoDB" id="10339554at2759"/>
<dbReference type="AlphaFoldDB" id="A0A1J9QZN9"/>
<protein>
    <recommendedName>
        <fullName evidence="3">BTB domain-containing protein</fullName>
    </recommendedName>
</protein>
<evidence type="ECO:0000313" key="1">
    <source>
        <dbReference type="EMBL" id="OJD25643.1"/>
    </source>
</evidence>
<sequence length="268" mass="31131">MLNDSCILRAAREYLCGHSTISPSPGQRDVLLLISSPDDEIITCWASSTILSRSSALFADLTTQEHELHLEEENIQEMLLILYSLHYQWWKQPNQERIPIQVGLDVVSKHTLHHLSRKYQLMPAIIPFMAFVYKSLSSDFRRDVEALQLALTEAWQTRFQEFHRITALCVQCLRPGTEIRRLINEFIPGSLSEYYCDDYLSLVQQSWYDRSVDDITGCFRRRAMGLKMLHKCSAGVYCPLVQVVFWLVNQSYTIQKSHHGFSFCNFDV</sequence>
<evidence type="ECO:0008006" key="3">
    <source>
        <dbReference type="Google" id="ProtNLM"/>
    </source>
</evidence>
<name>A0A1J9QZN9_9EURO</name>
<evidence type="ECO:0000313" key="2">
    <source>
        <dbReference type="Proteomes" id="UP000242791"/>
    </source>
</evidence>
<proteinExistence type="predicted"/>
<dbReference type="Proteomes" id="UP000242791">
    <property type="component" value="Unassembled WGS sequence"/>
</dbReference>